<proteinExistence type="inferred from homology"/>
<evidence type="ECO:0000256" key="1">
    <source>
        <dbReference type="RuleBase" id="RU363044"/>
    </source>
</evidence>
<dbReference type="GO" id="GO:0016787">
    <property type="term" value="F:hydrolase activity"/>
    <property type="evidence" value="ECO:0007669"/>
    <property type="project" value="UniProtKB-KW"/>
</dbReference>
<keyword evidence="1" id="KW-0347">Helicase</keyword>
<feature type="domain" description="DNA helicase Pif1-like DEAD-box helicase" evidence="2">
    <location>
        <begin position="9"/>
        <end position="107"/>
    </location>
</feature>
<name>A0A4Y2G2H8_ARAVE</name>
<gene>
    <name evidence="3" type="ORF">AVEN_109665_1</name>
</gene>
<evidence type="ECO:0000313" key="3">
    <source>
        <dbReference type="EMBL" id="GBM46084.1"/>
    </source>
</evidence>
<keyword evidence="1" id="KW-0234">DNA repair</keyword>
<keyword evidence="4" id="KW-1185">Reference proteome</keyword>
<accession>A0A4Y2G2H8</accession>
<dbReference type="EC" id="5.6.2.3" evidence="1"/>
<dbReference type="GO" id="GO:0005524">
    <property type="term" value="F:ATP binding"/>
    <property type="evidence" value="ECO:0007669"/>
    <property type="project" value="UniProtKB-KW"/>
</dbReference>
<protein>
    <recommendedName>
        <fullName evidence="1">ATP-dependent DNA helicase</fullName>
        <ecNumber evidence="1">5.6.2.3</ecNumber>
    </recommendedName>
</protein>
<dbReference type="Proteomes" id="UP000499080">
    <property type="component" value="Unassembled WGS sequence"/>
</dbReference>
<keyword evidence="1" id="KW-0233">DNA recombination</keyword>
<dbReference type="OrthoDB" id="6429883at2759"/>
<keyword evidence="1" id="KW-0227">DNA damage</keyword>
<dbReference type="InterPro" id="IPR010285">
    <property type="entry name" value="DNA_helicase_pif1-like_DEAD"/>
</dbReference>
<dbReference type="EMBL" id="BGPR01001122">
    <property type="protein sequence ID" value="GBM46084.1"/>
    <property type="molecule type" value="Genomic_DNA"/>
</dbReference>
<keyword evidence="1" id="KW-0067">ATP-binding</keyword>
<reference evidence="3 4" key="1">
    <citation type="journal article" date="2019" name="Sci. Rep.">
        <title>Orb-weaving spider Araneus ventricosus genome elucidates the spidroin gene catalogue.</title>
        <authorList>
            <person name="Kono N."/>
            <person name="Nakamura H."/>
            <person name="Ohtoshi R."/>
            <person name="Moran D.A.P."/>
            <person name="Shinohara A."/>
            <person name="Yoshida Y."/>
            <person name="Fujiwara M."/>
            <person name="Mori M."/>
            <person name="Tomita M."/>
            <person name="Arakawa K."/>
        </authorList>
    </citation>
    <scope>NUCLEOTIDE SEQUENCE [LARGE SCALE GENOMIC DNA]</scope>
</reference>
<comment type="similarity">
    <text evidence="1">Belongs to the helicase family.</text>
</comment>
<comment type="cofactor">
    <cofactor evidence="1">
        <name>Mg(2+)</name>
        <dbReference type="ChEBI" id="CHEBI:18420"/>
    </cofactor>
</comment>
<dbReference type="AlphaFoldDB" id="A0A4Y2G2H8"/>
<organism evidence="3 4">
    <name type="scientific">Araneus ventricosus</name>
    <name type="common">Orbweaver spider</name>
    <name type="synonym">Epeira ventricosa</name>
    <dbReference type="NCBI Taxonomy" id="182803"/>
    <lineage>
        <taxon>Eukaryota</taxon>
        <taxon>Metazoa</taxon>
        <taxon>Ecdysozoa</taxon>
        <taxon>Arthropoda</taxon>
        <taxon>Chelicerata</taxon>
        <taxon>Arachnida</taxon>
        <taxon>Araneae</taxon>
        <taxon>Araneomorphae</taxon>
        <taxon>Entelegynae</taxon>
        <taxon>Araneoidea</taxon>
        <taxon>Araneidae</taxon>
        <taxon>Araneus</taxon>
    </lineage>
</organism>
<evidence type="ECO:0000313" key="4">
    <source>
        <dbReference type="Proteomes" id="UP000499080"/>
    </source>
</evidence>
<dbReference type="GO" id="GO:0000723">
    <property type="term" value="P:telomere maintenance"/>
    <property type="evidence" value="ECO:0007669"/>
    <property type="project" value="InterPro"/>
</dbReference>
<sequence>MVGTNKPGLTKDQPTAHEVIGNLIAEEEANPSLTWKSHVKLKQHFLINLILTEIQSKCHIALAVAPSTIPTRLLDGDLTSHSLLQLPLVSAHTENPICNISKMCDKAIVQEIANLSFGMSVQCQINLPLSSLFLP</sequence>
<keyword evidence="1" id="KW-0547">Nucleotide-binding</keyword>
<comment type="catalytic activity">
    <reaction evidence="1">
        <text>ATP + H2O = ADP + phosphate + H(+)</text>
        <dbReference type="Rhea" id="RHEA:13065"/>
        <dbReference type="ChEBI" id="CHEBI:15377"/>
        <dbReference type="ChEBI" id="CHEBI:15378"/>
        <dbReference type="ChEBI" id="CHEBI:30616"/>
        <dbReference type="ChEBI" id="CHEBI:43474"/>
        <dbReference type="ChEBI" id="CHEBI:456216"/>
        <dbReference type="EC" id="5.6.2.3"/>
    </reaction>
</comment>
<comment type="caution">
    <text evidence="3">The sequence shown here is derived from an EMBL/GenBank/DDBJ whole genome shotgun (WGS) entry which is preliminary data.</text>
</comment>
<dbReference type="Pfam" id="PF05970">
    <property type="entry name" value="PIF1"/>
    <property type="match status" value="1"/>
</dbReference>
<keyword evidence="1" id="KW-0378">Hydrolase</keyword>
<dbReference type="GO" id="GO:0006281">
    <property type="term" value="P:DNA repair"/>
    <property type="evidence" value="ECO:0007669"/>
    <property type="project" value="UniProtKB-KW"/>
</dbReference>
<dbReference type="GO" id="GO:0043139">
    <property type="term" value="F:5'-3' DNA helicase activity"/>
    <property type="evidence" value="ECO:0007669"/>
    <property type="project" value="UniProtKB-EC"/>
</dbReference>
<dbReference type="GO" id="GO:0006310">
    <property type="term" value="P:DNA recombination"/>
    <property type="evidence" value="ECO:0007669"/>
    <property type="project" value="UniProtKB-KW"/>
</dbReference>
<evidence type="ECO:0000259" key="2">
    <source>
        <dbReference type="Pfam" id="PF05970"/>
    </source>
</evidence>